<comment type="function">
    <text evidence="1">JanA and janB regulate somatic sex differentiation.</text>
</comment>
<evidence type="ECO:0000313" key="9">
    <source>
        <dbReference type="Proteomes" id="UP000014760"/>
    </source>
</evidence>
<gene>
    <name evidence="7" type="ORF">CAPTEDRAFT_148979</name>
</gene>
<dbReference type="Pfam" id="PF05005">
    <property type="entry name" value="Ocnus"/>
    <property type="match status" value="1"/>
</dbReference>
<dbReference type="STRING" id="283909.R7U055"/>
<dbReference type="GO" id="GO:0005829">
    <property type="term" value="C:cytosol"/>
    <property type="evidence" value="ECO:0007669"/>
    <property type="project" value="TreeGrafter"/>
</dbReference>
<protein>
    <submittedName>
        <fullName evidence="7 8">Uncharacterized protein</fullName>
    </submittedName>
</protein>
<evidence type="ECO:0000313" key="7">
    <source>
        <dbReference type="EMBL" id="ELT97046.1"/>
    </source>
</evidence>
<comment type="similarity">
    <text evidence="2">Belongs to the janus family.</text>
</comment>
<proteinExistence type="inferred from homology"/>
<dbReference type="HOGENOM" id="CLU_120717_0_0_1"/>
<evidence type="ECO:0000256" key="4">
    <source>
        <dbReference type="ARBA" id="ARBA00022928"/>
    </source>
</evidence>
<evidence type="ECO:0000256" key="6">
    <source>
        <dbReference type="PIRSR" id="PIRSR607702-2"/>
    </source>
</evidence>
<sequence length="127" mass="14262">MAGTMHAKLDAIPDVEIDESGVFKYVLIKLYIDDGSADEKFKLIVRGNGRGEFHADIYEELYDRVRALGLDTECVGGGRIQHDPHQKKIHIYGYSQGYGRADHAKAKALLTTAFPHYTDITWSNDGY</sequence>
<dbReference type="InterPro" id="IPR007702">
    <property type="entry name" value="Janus"/>
</dbReference>
<dbReference type="OrthoDB" id="10249612at2759"/>
<reference evidence="9" key="1">
    <citation type="submission" date="2012-12" db="EMBL/GenBank/DDBJ databases">
        <authorList>
            <person name="Hellsten U."/>
            <person name="Grimwood J."/>
            <person name="Chapman J.A."/>
            <person name="Shapiro H."/>
            <person name="Aerts A."/>
            <person name="Otillar R.P."/>
            <person name="Terry A.Y."/>
            <person name="Boore J.L."/>
            <person name="Simakov O."/>
            <person name="Marletaz F."/>
            <person name="Cho S.-J."/>
            <person name="Edsinger-Gonzales E."/>
            <person name="Havlak P."/>
            <person name="Kuo D.-H."/>
            <person name="Larsson T."/>
            <person name="Lv J."/>
            <person name="Arendt D."/>
            <person name="Savage R."/>
            <person name="Osoegawa K."/>
            <person name="de Jong P."/>
            <person name="Lindberg D.R."/>
            <person name="Seaver E.C."/>
            <person name="Weisblat D.A."/>
            <person name="Putnam N.H."/>
            <person name="Grigoriev I.V."/>
            <person name="Rokhsar D.S."/>
        </authorList>
    </citation>
    <scope>NUCLEOTIDE SEQUENCE</scope>
    <source>
        <strain evidence="9">I ESC-2004</strain>
    </source>
</reference>
<dbReference type="Gene3D" id="3.50.20.20">
    <property type="entry name" value="Janus/Ocnus"/>
    <property type="match status" value="1"/>
</dbReference>
<dbReference type="EMBL" id="AMQN01011090">
    <property type="status" value="NOT_ANNOTATED_CDS"/>
    <property type="molecule type" value="Genomic_DNA"/>
</dbReference>
<dbReference type="GO" id="GO:0007548">
    <property type="term" value="P:sex differentiation"/>
    <property type="evidence" value="ECO:0007669"/>
    <property type="project" value="UniProtKB-KW"/>
</dbReference>
<dbReference type="OMA" id="VRGYSWA"/>
<evidence type="ECO:0000256" key="2">
    <source>
        <dbReference type="ARBA" id="ARBA00010971"/>
    </source>
</evidence>
<feature type="active site" description="Proton acceptor" evidence="5">
    <location>
        <position position="54"/>
    </location>
</feature>
<dbReference type="FunCoup" id="R7U055">
    <property type="interactions" value="1214"/>
</dbReference>
<dbReference type="Proteomes" id="UP000014760">
    <property type="component" value="Unassembled WGS sequence"/>
</dbReference>
<dbReference type="SUPFAM" id="SSF143724">
    <property type="entry name" value="PHP14-like"/>
    <property type="match status" value="1"/>
</dbReference>
<evidence type="ECO:0000256" key="5">
    <source>
        <dbReference type="PIRSR" id="PIRSR607702-1"/>
    </source>
</evidence>
<evidence type="ECO:0000256" key="1">
    <source>
        <dbReference type="ARBA" id="ARBA00002508"/>
    </source>
</evidence>
<dbReference type="EMBL" id="KB308677">
    <property type="protein sequence ID" value="ELT97046.1"/>
    <property type="molecule type" value="Genomic_DNA"/>
</dbReference>
<evidence type="ECO:0000256" key="3">
    <source>
        <dbReference type="ARBA" id="ARBA00022782"/>
    </source>
</evidence>
<dbReference type="GO" id="GO:0101006">
    <property type="term" value="F:protein histidine phosphatase activity"/>
    <property type="evidence" value="ECO:0007669"/>
    <property type="project" value="TreeGrafter"/>
</dbReference>
<accession>R7U055</accession>
<reference evidence="8" key="3">
    <citation type="submission" date="2015-06" db="UniProtKB">
        <authorList>
            <consortium name="EnsemblMetazoa"/>
        </authorList>
    </citation>
    <scope>IDENTIFICATION</scope>
</reference>
<keyword evidence="4" id="KW-0726">Sexual differentiation</keyword>
<dbReference type="AlphaFoldDB" id="R7U055"/>
<name>R7U055_CAPTE</name>
<dbReference type="GO" id="GO:0030154">
    <property type="term" value="P:cell differentiation"/>
    <property type="evidence" value="ECO:0007669"/>
    <property type="project" value="UniProtKB-KW"/>
</dbReference>
<dbReference type="PANTHER" id="PTHR12258">
    <property type="entry name" value="JANUS-A/JANUS-B"/>
    <property type="match status" value="1"/>
</dbReference>
<keyword evidence="3" id="KW-0221">Differentiation</keyword>
<dbReference type="PANTHER" id="PTHR12258:SF5">
    <property type="entry name" value="BCDNA.GH02250-RELATED"/>
    <property type="match status" value="1"/>
</dbReference>
<dbReference type="InterPro" id="IPR038596">
    <property type="entry name" value="Janus_sf"/>
</dbReference>
<keyword evidence="9" id="KW-1185">Reference proteome</keyword>
<feature type="binding site" evidence="6">
    <location>
        <position position="24"/>
    </location>
    <ligand>
        <name>substrate</name>
    </ligand>
</feature>
<dbReference type="FunFam" id="3.50.20.20:FF:000001">
    <property type="entry name" value="14 kDa phosphohistidine phosphatase"/>
    <property type="match status" value="1"/>
</dbReference>
<dbReference type="EnsemblMetazoa" id="CapteT148979">
    <property type="protein sequence ID" value="CapteP148979"/>
    <property type="gene ID" value="CapteG148979"/>
</dbReference>
<evidence type="ECO:0000313" key="8">
    <source>
        <dbReference type="EnsemblMetazoa" id="CapteP148979"/>
    </source>
</evidence>
<organism evidence="7">
    <name type="scientific">Capitella teleta</name>
    <name type="common">Polychaete worm</name>
    <dbReference type="NCBI Taxonomy" id="283909"/>
    <lineage>
        <taxon>Eukaryota</taxon>
        <taxon>Metazoa</taxon>
        <taxon>Spiralia</taxon>
        <taxon>Lophotrochozoa</taxon>
        <taxon>Annelida</taxon>
        <taxon>Polychaeta</taxon>
        <taxon>Sedentaria</taxon>
        <taxon>Scolecida</taxon>
        <taxon>Capitellidae</taxon>
        <taxon>Capitella</taxon>
    </lineage>
</organism>
<reference evidence="7 9" key="2">
    <citation type="journal article" date="2013" name="Nature">
        <title>Insights into bilaterian evolution from three spiralian genomes.</title>
        <authorList>
            <person name="Simakov O."/>
            <person name="Marletaz F."/>
            <person name="Cho S.J."/>
            <person name="Edsinger-Gonzales E."/>
            <person name="Havlak P."/>
            <person name="Hellsten U."/>
            <person name="Kuo D.H."/>
            <person name="Larsson T."/>
            <person name="Lv J."/>
            <person name="Arendt D."/>
            <person name="Savage R."/>
            <person name="Osoegawa K."/>
            <person name="de Jong P."/>
            <person name="Grimwood J."/>
            <person name="Chapman J.A."/>
            <person name="Shapiro H."/>
            <person name="Aerts A."/>
            <person name="Otillar R.P."/>
            <person name="Terry A.Y."/>
            <person name="Boore J.L."/>
            <person name="Grigoriev I.V."/>
            <person name="Lindberg D.R."/>
            <person name="Seaver E.C."/>
            <person name="Weisblat D.A."/>
            <person name="Putnam N.H."/>
            <person name="Rokhsar D.S."/>
        </authorList>
    </citation>
    <scope>NUCLEOTIDE SEQUENCE</scope>
    <source>
        <strain evidence="7 9">I ESC-2004</strain>
    </source>
</reference>